<protein>
    <submittedName>
        <fullName evidence="2">GTP cyclohydrolase 1</fullName>
    </submittedName>
</protein>
<evidence type="ECO:0000313" key="2">
    <source>
        <dbReference type="EMBL" id="JAT48650.1"/>
    </source>
</evidence>
<dbReference type="PANTHER" id="PTHR36720:SF1">
    <property type="entry name" value="TAF RNA POLYMERASE I SUBUNIT A"/>
    <property type="match status" value="1"/>
</dbReference>
<dbReference type="GO" id="GO:0000120">
    <property type="term" value="C:RNA polymerase I transcription regulator complex"/>
    <property type="evidence" value="ECO:0007669"/>
    <property type="project" value="InterPro"/>
</dbReference>
<evidence type="ECO:0000313" key="5">
    <source>
        <dbReference type="EMBL" id="JAT66090.1"/>
    </source>
</evidence>
<dbReference type="EMBL" id="GDJX01012496">
    <property type="protein sequence ID" value="JAT55440.1"/>
    <property type="molecule type" value="Transcribed_RNA"/>
</dbReference>
<feature type="compositionally biased region" description="Basic and acidic residues" evidence="1">
    <location>
        <begin position="19"/>
        <end position="28"/>
    </location>
</feature>
<gene>
    <name evidence="2" type="primary">folE_9</name>
    <name evidence="4" type="synonym">folE_1</name>
    <name evidence="5" type="synonym">folE_10</name>
    <name evidence="3" type="synonym">folE_8</name>
    <name evidence="4" type="ORF">g.107374</name>
    <name evidence="5" type="ORF">g.107375</name>
    <name evidence="2" type="ORF">g.107376</name>
    <name evidence="3" type="ORF">g.107380</name>
</gene>
<reference evidence="2" key="1">
    <citation type="submission" date="2015-07" db="EMBL/GenBank/DDBJ databases">
        <title>Transcriptome Assembly of Anthurium amnicola.</title>
        <authorList>
            <person name="Suzuki J."/>
        </authorList>
    </citation>
    <scope>NUCLEOTIDE SEQUENCE</scope>
</reference>
<evidence type="ECO:0000313" key="3">
    <source>
        <dbReference type="EMBL" id="JAT55440.1"/>
    </source>
</evidence>
<dbReference type="GO" id="GO:0006360">
    <property type="term" value="P:transcription by RNA polymerase I"/>
    <property type="evidence" value="ECO:0007669"/>
    <property type="project" value="InterPro"/>
</dbReference>
<dbReference type="AlphaFoldDB" id="A0A1D1Y228"/>
<feature type="region of interest" description="Disordered" evidence="1">
    <location>
        <begin position="1"/>
        <end position="28"/>
    </location>
</feature>
<feature type="region of interest" description="Disordered" evidence="1">
    <location>
        <begin position="40"/>
        <end position="62"/>
    </location>
</feature>
<dbReference type="EMBL" id="GDJX01019286">
    <property type="protein sequence ID" value="JAT48650.1"/>
    <property type="molecule type" value="Transcribed_RNA"/>
</dbReference>
<dbReference type="Pfam" id="PF14929">
    <property type="entry name" value="TAF1_subA"/>
    <property type="match status" value="1"/>
</dbReference>
<proteinExistence type="predicted"/>
<name>A0A1D1Y228_9ARAE</name>
<dbReference type="EMBL" id="GDJX01005238">
    <property type="protein sequence ID" value="JAT62698.1"/>
    <property type="molecule type" value="Transcribed_RNA"/>
</dbReference>
<dbReference type="InterPro" id="IPR039495">
    <property type="entry name" value="TAF1A"/>
</dbReference>
<dbReference type="GO" id="GO:0016787">
    <property type="term" value="F:hydrolase activity"/>
    <property type="evidence" value="ECO:0007669"/>
    <property type="project" value="UniProtKB-KW"/>
</dbReference>
<accession>A0A1D1Y228</accession>
<dbReference type="PANTHER" id="PTHR36720">
    <property type="entry name" value="TAF RNA POLYMERASE I SUBUNIT A"/>
    <property type="match status" value="1"/>
</dbReference>
<evidence type="ECO:0000313" key="4">
    <source>
        <dbReference type="EMBL" id="JAT62698.1"/>
    </source>
</evidence>
<sequence length="638" mass="73306">MPHVKVELDAGDGAPLNIKMEDGDHTDDGTGSIMDVKIEEPKSESQSAAATMKPQKRIYGPSMKPPKYSFMNPILHEHRRRLVRLIDKLAKRHNWKDASGALSVLLKGTPRGCSVIEDRKHFLVAMELLRRFPNSQTYTKRIRQIYEVWMSKLVWTKKSSKKKHLIQMELALFCLTQGSIREAHNTMKFLVQDRESASDPYVHLIHGVTSYQLWYSELPQEMQLKDFDAVLQPEASSMAVGVGFTQQIGSVGISGGCNTVDCQYAEIYTQCNSESSMGNDKVRLNCNMDTPRQHLNQYLHASEFYMNGSAVTDETAIASPNLVSNLEDMSIFYVHGLDACLLPIKLQQSTEDLEFRILSHRRLVNEHYLDAVKHLRISLYSNPPLFSALHPLIQLLLLGDRVEEALKELEEFSHYFKSILPLRYRARLLECFCSNQYMELAKCYEKILETEPTCVSSLQRLINMHMNGKYSTVCLLEWIAMHLDHTDGIPSIWGEFASCLLKIQSFQQSEYEEDEQSTTGPEIFNYAPPTLIISPRNIPKPFIIGEARRTWIYRCKWWSKRHFNRAIYQSEIQAGAWQLLTSKAACACHLYGPKFQYTREVLSSLQKRDKDLKSILWKHMENSLKLLEALAGENLIRQ</sequence>
<dbReference type="EMBL" id="GDJX01001846">
    <property type="protein sequence ID" value="JAT66090.1"/>
    <property type="molecule type" value="Transcribed_RNA"/>
</dbReference>
<keyword evidence="2" id="KW-0378">Hydrolase</keyword>
<evidence type="ECO:0000256" key="1">
    <source>
        <dbReference type="SAM" id="MobiDB-lite"/>
    </source>
</evidence>
<organism evidence="2">
    <name type="scientific">Anthurium amnicola</name>
    <dbReference type="NCBI Taxonomy" id="1678845"/>
    <lineage>
        <taxon>Eukaryota</taxon>
        <taxon>Viridiplantae</taxon>
        <taxon>Streptophyta</taxon>
        <taxon>Embryophyta</taxon>
        <taxon>Tracheophyta</taxon>
        <taxon>Spermatophyta</taxon>
        <taxon>Magnoliopsida</taxon>
        <taxon>Liliopsida</taxon>
        <taxon>Araceae</taxon>
        <taxon>Pothoideae</taxon>
        <taxon>Potheae</taxon>
        <taxon>Anthurium</taxon>
    </lineage>
</organism>